<sequence>MAVGEKKEEEAKVVVEHFTMESVEPQVDCFDACSTGCPLTNDRLRQRCEGKCRIRCGPDSMAEGNLG</sequence>
<gene>
    <name evidence="1" type="ORF">F3Y22_tig00112740pilonHSYRG00034</name>
</gene>
<evidence type="ECO:0000313" key="1">
    <source>
        <dbReference type="EMBL" id="KAE8664660.1"/>
    </source>
</evidence>
<dbReference type="AlphaFoldDB" id="A0A6A2X6P3"/>
<dbReference type="PANTHER" id="PTHR37183:SF1">
    <property type="entry name" value="PLANT THIONIN FAMILY PROTEIN"/>
    <property type="match status" value="1"/>
</dbReference>
<dbReference type="Proteomes" id="UP000436088">
    <property type="component" value="Unassembled WGS sequence"/>
</dbReference>
<keyword evidence="2" id="KW-1185">Reference proteome</keyword>
<organism evidence="1 2">
    <name type="scientific">Hibiscus syriacus</name>
    <name type="common">Rose of Sharon</name>
    <dbReference type="NCBI Taxonomy" id="106335"/>
    <lineage>
        <taxon>Eukaryota</taxon>
        <taxon>Viridiplantae</taxon>
        <taxon>Streptophyta</taxon>
        <taxon>Embryophyta</taxon>
        <taxon>Tracheophyta</taxon>
        <taxon>Spermatophyta</taxon>
        <taxon>Magnoliopsida</taxon>
        <taxon>eudicotyledons</taxon>
        <taxon>Gunneridae</taxon>
        <taxon>Pentapetalae</taxon>
        <taxon>rosids</taxon>
        <taxon>malvids</taxon>
        <taxon>Malvales</taxon>
        <taxon>Malvaceae</taxon>
        <taxon>Malvoideae</taxon>
        <taxon>Hibiscus</taxon>
    </lineage>
</organism>
<reference evidence="1" key="1">
    <citation type="submission" date="2019-09" db="EMBL/GenBank/DDBJ databases">
        <title>Draft genome information of white flower Hibiscus syriacus.</title>
        <authorList>
            <person name="Kim Y.-M."/>
        </authorList>
    </citation>
    <scope>NUCLEOTIDE SEQUENCE [LARGE SCALE GENOMIC DNA]</scope>
    <source>
        <strain evidence="1">YM2019G1</strain>
    </source>
</reference>
<proteinExistence type="predicted"/>
<comment type="caution">
    <text evidence="1">The sequence shown here is derived from an EMBL/GenBank/DDBJ whole genome shotgun (WGS) entry which is preliminary data.</text>
</comment>
<dbReference type="PANTHER" id="PTHR37183">
    <property type="entry name" value="PLANT THIONIN FAMILY PROTEIN"/>
    <property type="match status" value="1"/>
</dbReference>
<evidence type="ECO:0000313" key="2">
    <source>
        <dbReference type="Proteomes" id="UP000436088"/>
    </source>
</evidence>
<accession>A0A6A2X6P3</accession>
<dbReference type="EMBL" id="VEPZ02001642">
    <property type="protein sequence ID" value="KAE8664660.1"/>
    <property type="molecule type" value="Genomic_DNA"/>
</dbReference>
<protein>
    <submittedName>
        <fullName evidence="1">Uncharacterized protein</fullName>
    </submittedName>
</protein>
<name>A0A6A2X6P3_HIBSY</name>